<gene>
    <name evidence="4" type="ORF">BDK51DRAFT_15634</name>
</gene>
<dbReference type="AlphaFoldDB" id="A0A4P9WEI8"/>
<feature type="domain" description="Tubulin-folding cofactor D C-terminal" evidence="2">
    <location>
        <begin position="845"/>
        <end position="1025"/>
    </location>
</feature>
<dbReference type="GO" id="GO:0048487">
    <property type="term" value="F:beta-tubulin binding"/>
    <property type="evidence" value="ECO:0007669"/>
    <property type="project" value="InterPro"/>
</dbReference>
<evidence type="ECO:0000259" key="2">
    <source>
        <dbReference type="Pfam" id="PF12612"/>
    </source>
</evidence>
<dbReference type="InterPro" id="IPR011989">
    <property type="entry name" value="ARM-like"/>
</dbReference>
<dbReference type="Proteomes" id="UP000269721">
    <property type="component" value="Unassembled WGS sequence"/>
</dbReference>
<evidence type="ECO:0000313" key="4">
    <source>
        <dbReference type="EMBL" id="RKO90123.1"/>
    </source>
</evidence>
<dbReference type="Pfam" id="PF23579">
    <property type="entry name" value="ARM_TBCD"/>
    <property type="match status" value="1"/>
</dbReference>
<dbReference type="GO" id="GO:0007021">
    <property type="term" value="P:tubulin complex assembly"/>
    <property type="evidence" value="ECO:0007669"/>
    <property type="project" value="InterPro"/>
</dbReference>
<dbReference type="GO" id="GO:0000226">
    <property type="term" value="P:microtubule cytoskeleton organization"/>
    <property type="evidence" value="ECO:0007669"/>
    <property type="project" value="TreeGrafter"/>
</dbReference>
<name>A0A4P9WEI8_9FUNG</name>
<accession>A0A4P9WEI8</accession>
<keyword evidence="1" id="KW-0143">Chaperone</keyword>
<organism evidence="4 5">
    <name type="scientific">Blyttiomyces helicus</name>
    <dbReference type="NCBI Taxonomy" id="388810"/>
    <lineage>
        <taxon>Eukaryota</taxon>
        <taxon>Fungi</taxon>
        <taxon>Fungi incertae sedis</taxon>
        <taxon>Chytridiomycota</taxon>
        <taxon>Chytridiomycota incertae sedis</taxon>
        <taxon>Chytridiomycetes</taxon>
        <taxon>Chytridiomycetes incertae sedis</taxon>
        <taxon>Blyttiomyces</taxon>
    </lineage>
</organism>
<keyword evidence="5" id="KW-1185">Reference proteome</keyword>
<dbReference type="Gene3D" id="1.25.10.10">
    <property type="entry name" value="Leucine-rich Repeat Variant"/>
    <property type="match status" value="2"/>
</dbReference>
<dbReference type="PANTHER" id="PTHR12658:SF0">
    <property type="entry name" value="TUBULIN-SPECIFIC CHAPERONE D"/>
    <property type="match status" value="1"/>
</dbReference>
<dbReference type="PANTHER" id="PTHR12658">
    <property type="entry name" value="BETA-TUBULIN COFACTOR D"/>
    <property type="match status" value="1"/>
</dbReference>
<evidence type="ECO:0000256" key="1">
    <source>
        <dbReference type="ARBA" id="ARBA00023186"/>
    </source>
</evidence>
<dbReference type="GO" id="GO:0005096">
    <property type="term" value="F:GTPase activator activity"/>
    <property type="evidence" value="ECO:0007669"/>
    <property type="project" value="InterPro"/>
</dbReference>
<dbReference type="GO" id="GO:0007023">
    <property type="term" value="P:post-chaperonin tubulin folding pathway"/>
    <property type="evidence" value="ECO:0007669"/>
    <property type="project" value="InterPro"/>
</dbReference>
<dbReference type="SUPFAM" id="SSF48371">
    <property type="entry name" value="ARM repeat"/>
    <property type="match status" value="1"/>
</dbReference>
<proteinExistence type="predicted"/>
<sequence>MDSYQEQPHLLDTHLESLITPVVEKLRATIFALHDARDASSPFDVSNETLLTVRPLFGFLYLLSKVRGYKIVVKFFTHEVADLEPILDFLEMIGRRGNTPMLWEMRYILLLWLSLICMVPFDLRRVDSGVGKDTVPLVDRILALGRSYLFVVGKEHEAATVLMTKVLTRRDTSPEQMREFLEFASTEACSTEDVFKLRGSLYAICALYKHSPRELLLPTLSVVLPCLSLIHHPWSKPNALVRKLVVKLAQRIGLCHMKPRIAAWRYQRGCRSLSQNLGKQGGAQQQWGAATVAGEAEEEADIPEALDEVCEILLTGLRDRDTTVRWSSAKGVGRIANRLPQDLARDVILSVLSLFEEDTVADPDAPDGIDLSQVSDYTWHGACLALAELARHGLLLPDMLVDTVPWIMRALQFDQRRGTHSVGAHVRDAACYVCWSFARAYDPAVMKPFVVDLACSLAVVSVCDREVNVRRASSAAFQENVGRQGTFPHGIEIVTTADYFAVGNRAHSFLEISVEVARHEEYRHRIFHHMATVSVMHWDRTIRDLAAKALGKYVAIDEEYMINIVLALLIPKTADKELSTRHGALLAVGEICVAWSSLRRVNIAVEEWWTPTELERFIKPILAIIPTYPQSHLDNFDGDLTRIACCNLIACATAARLPLPEVTLASWWSLIDSTLTRRMEQVSAAAAAVVGPLGLRVESVDPARIARWVDIVSRPPVGVGDADRFARRGFALGLGAVPGVLLGADVERVLLALGVAAGLMEVKTLNDAETRRNAVKGLTNIMLSFGDDLESSLLPTAITKCLETLLSTLSDYAVDARGDVGSWVRIASLQGLARIAPRRPEIERELIGALCRQAVEKIGRVREAAGRALFEAVWGRDVPAGEALRAALKSPDQPNWNDPAEVFPLMIRVLDVAEYRVDLLTGLVVSIGGLTESLVRESSTSLVTYTSSLPVSSSTTRTTLPAFLTALLTVFATHARNDRVTVPIFEVLDLLISAGVVARCPDVEMMSRLGALMKGEVVKCKDAKKLLAGMKV</sequence>
<dbReference type="Pfam" id="PF12612">
    <property type="entry name" value="TFCD_C"/>
    <property type="match status" value="1"/>
</dbReference>
<dbReference type="InterPro" id="IPR058033">
    <property type="entry name" value="ARM_TBCD_2nd"/>
</dbReference>
<dbReference type="EMBL" id="KZ995712">
    <property type="protein sequence ID" value="RKO90123.1"/>
    <property type="molecule type" value="Genomic_DNA"/>
</dbReference>
<dbReference type="InterPro" id="IPR033162">
    <property type="entry name" value="TBCD"/>
</dbReference>
<dbReference type="InterPro" id="IPR022577">
    <property type="entry name" value="TBCD_C"/>
</dbReference>
<evidence type="ECO:0000313" key="5">
    <source>
        <dbReference type="Proteomes" id="UP000269721"/>
    </source>
</evidence>
<reference evidence="5" key="1">
    <citation type="journal article" date="2018" name="Nat. Microbiol.">
        <title>Leveraging single-cell genomics to expand the fungal tree of life.</title>
        <authorList>
            <person name="Ahrendt S.R."/>
            <person name="Quandt C.A."/>
            <person name="Ciobanu D."/>
            <person name="Clum A."/>
            <person name="Salamov A."/>
            <person name="Andreopoulos B."/>
            <person name="Cheng J.F."/>
            <person name="Woyke T."/>
            <person name="Pelin A."/>
            <person name="Henrissat B."/>
            <person name="Reynolds N.K."/>
            <person name="Benny G.L."/>
            <person name="Smith M.E."/>
            <person name="James T.Y."/>
            <person name="Grigoriev I.V."/>
        </authorList>
    </citation>
    <scope>NUCLEOTIDE SEQUENCE [LARGE SCALE GENOMIC DNA]</scope>
</reference>
<dbReference type="OrthoDB" id="10253476at2759"/>
<dbReference type="InterPro" id="IPR016024">
    <property type="entry name" value="ARM-type_fold"/>
</dbReference>
<evidence type="ECO:0000259" key="3">
    <source>
        <dbReference type="Pfam" id="PF25767"/>
    </source>
</evidence>
<protein>
    <submittedName>
        <fullName evidence="4">Tubulin folding cofactor D C terminal-domain-containing protein</fullName>
    </submittedName>
</protein>
<feature type="domain" description="Tubulin-folding cofactor D ARM repeats" evidence="3">
    <location>
        <begin position="240"/>
        <end position="491"/>
    </location>
</feature>
<dbReference type="Pfam" id="PF25767">
    <property type="entry name" value="ARM_TBCD_2nd"/>
    <property type="match status" value="1"/>
</dbReference>